<evidence type="ECO:0000313" key="7">
    <source>
        <dbReference type="EMBL" id="STQ86817.1"/>
    </source>
</evidence>
<dbReference type="OrthoDB" id="9804822at2"/>
<dbReference type="GO" id="GO:0005886">
    <property type="term" value="C:plasma membrane"/>
    <property type="evidence" value="ECO:0007669"/>
    <property type="project" value="UniProtKB-SubCell"/>
</dbReference>
<evidence type="ECO:0000256" key="3">
    <source>
        <dbReference type="ARBA" id="ARBA00022692"/>
    </source>
</evidence>
<keyword evidence="10" id="KW-1185">Reference proteome</keyword>
<evidence type="ECO:0000256" key="2">
    <source>
        <dbReference type="ARBA" id="ARBA00022475"/>
    </source>
</evidence>
<dbReference type="GO" id="GO:0015171">
    <property type="term" value="F:amino acid transmembrane transporter activity"/>
    <property type="evidence" value="ECO:0007669"/>
    <property type="project" value="TreeGrafter"/>
</dbReference>
<reference evidence="8 9" key="1">
    <citation type="journal article" date="2014" name="Genome Announc.">
        <title>Draft genome sequences of eight enterohepatic helicobacter species isolated from both laboratory and wild rodents.</title>
        <authorList>
            <person name="Sheh A."/>
            <person name="Shen Z."/>
            <person name="Fox J.G."/>
        </authorList>
    </citation>
    <scope>NUCLEOTIDE SEQUENCE [LARGE SCALE GENOMIC DNA]</scope>
    <source>
        <strain evidence="8 9">ST1</strain>
    </source>
</reference>
<keyword evidence="3 6" id="KW-0812">Transmembrane</keyword>
<gene>
    <name evidence="7" type="primary">leuE</name>
    <name evidence="8" type="ORF">LS73_006235</name>
    <name evidence="7" type="ORF">NCTC12714_01628</name>
</gene>
<comment type="subcellular location">
    <subcellularLocation>
        <location evidence="1">Cell membrane</location>
        <topology evidence="1">Multi-pass membrane protein</topology>
    </subcellularLocation>
</comment>
<sequence>MLEVLFTYTLAVFMLIVTPGPVVALVLRNASIYGFKVALFTSIGSNFASLLLIILAIAVILGVFKVSPFVLSLLSILGCMFIFYLGSSSLYKIFKSYQDKSFQDLDTQLKLDERNVKKTFISSFLEGFSIAISNPKDIIFFIAFFPQFIRISYSITLSLSLLVAIWIILDFCVLMSYAALMQKVIFLSYKNLIGIVSDIILMFVGVFGGYYLWQSL</sequence>
<dbReference type="STRING" id="216.LS73_01020"/>
<feature type="transmembrane region" description="Helical" evidence="6">
    <location>
        <begin position="69"/>
        <end position="91"/>
    </location>
</feature>
<keyword evidence="4 6" id="KW-1133">Transmembrane helix</keyword>
<evidence type="ECO:0000313" key="10">
    <source>
        <dbReference type="Proteomes" id="UP000255139"/>
    </source>
</evidence>
<feature type="transmembrane region" description="Helical" evidence="6">
    <location>
        <begin position="192"/>
        <end position="213"/>
    </location>
</feature>
<keyword evidence="2" id="KW-1003">Cell membrane</keyword>
<evidence type="ECO:0000256" key="6">
    <source>
        <dbReference type="SAM" id="Phobius"/>
    </source>
</evidence>
<dbReference type="EMBL" id="JRPD02000013">
    <property type="protein sequence ID" value="TLD99908.1"/>
    <property type="molecule type" value="Genomic_DNA"/>
</dbReference>
<evidence type="ECO:0000256" key="1">
    <source>
        <dbReference type="ARBA" id="ARBA00004651"/>
    </source>
</evidence>
<keyword evidence="5 6" id="KW-0472">Membrane</keyword>
<dbReference type="EMBL" id="UGJE01000002">
    <property type="protein sequence ID" value="STQ86817.1"/>
    <property type="molecule type" value="Genomic_DNA"/>
</dbReference>
<dbReference type="PANTHER" id="PTHR30086:SF20">
    <property type="entry name" value="ARGININE EXPORTER PROTEIN ARGO-RELATED"/>
    <property type="match status" value="1"/>
</dbReference>
<reference evidence="7 10" key="2">
    <citation type="submission" date="2018-06" db="EMBL/GenBank/DDBJ databases">
        <authorList>
            <consortium name="Pathogen Informatics"/>
            <person name="Doyle S."/>
        </authorList>
    </citation>
    <scope>NUCLEOTIDE SEQUENCE [LARGE SCALE GENOMIC DNA]</scope>
    <source>
        <strain evidence="7 10">NCTC12714</strain>
    </source>
</reference>
<organism evidence="7 10">
    <name type="scientific">Helicobacter muridarum</name>
    <dbReference type="NCBI Taxonomy" id="216"/>
    <lineage>
        <taxon>Bacteria</taxon>
        <taxon>Pseudomonadati</taxon>
        <taxon>Campylobacterota</taxon>
        <taxon>Epsilonproteobacteria</taxon>
        <taxon>Campylobacterales</taxon>
        <taxon>Helicobacteraceae</taxon>
        <taxon>Helicobacter</taxon>
    </lineage>
</organism>
<feature type="transmembrane region" description="Helical" evidence="6">
    <location>
        <begin position="161"/>
        <end position="180"/>
    </location>
</feature>
<dbReference type="PANTHER" id="PTHR30086">
    <property type="entry name" value="ARGININE EXPORTER PROTEIN ARGO"/>
    <property type="match status" value="1"/>
</dbReference>
<dbReference type="Proteomes" id="UP000255139">
    <property type="component" value="Unassembled WGS sequence"/>
</dbReference>
<dbReference type="Proteomes" id="UP000029922">
    <property type="component" value="Unassembled WGS sequence"/>
</dbReference>
<evidence type="ECO:0000256" key="5">
    <source>
        <dbReference type="ARBA" id="ARBA00023136"/>
    </source>
</evidence>
<dbReference type="Pfam" id="PF01810">
    <property type="entry name" value="LysE"/>
    <property type="match status" value="1"/>
</dbReference>
<feature type="transmembrane region" description="Helical" evidence="6">
    <location>
        <begin position="6"/>
        <end position="27"/>
    </location>
</feature>
<proteinExistence type="predicted"/>
<evidence type="ECO:0000256" key="4">
    <source>
        <dbReference type="ARBA" id="ARBA00022989"/>
    </source>
</evidence>
<protein>
    <submittedName>
        <fullName evidence="7">Leucine efflux protein</fullName>
    </submittedName>
    <submittedName>
        <fullName evidence="8">LysE family translocator</fullName>
    </submittedName>
</protein>
<dbReference type="InterPro" id="IPR001123">
    <property type="entry name" value="LeuE-type"/>
</dbReference>
<dbReference type="AlphaFoldDB" id="A0A099TYU2"/>
<name>A0A099TYU2_9HELI</name>
<feature type="transmembrane region" description="Helical" evidence="6">
    <location>
        <begin position="39"/>
        <end position="63"/>
    </location>
</feature>
<dbReference type="RefSeq" id="WP_034556796.1">
    <property type="nucleotide sequence ID" value="NZ_FZML01000016.1"/>
</dbReference>
<evidence type="ECO:0000313" key="9">
    <source>
        <dbReference type="Proteomes" id="UP000029922"/>
    </source>
</evidence>
<evidence type="ECO:0000313" key="8">
    <source>
        <dbReference type="EMBL" id="TLD99908.1"/>
    </source>
</evidence>
<accession>A0A099TYU2</accession>